<dbReference type="EMBL" id="BMFY01000006">
    <property type="protein sequence ID" value="GGA13901.1"/>
    <property type="molecule type" value="Genomic_DNA"/>
</dbReference>
<dbReference type="PANTHER" id="PTHR22602">
    <property type="entry name" value="TRANSFERASE CAF17, MITOCHONDRIAL-RELATED"/>
    <property type="match status" value="1"/>
</dbReference>
<reference evidence="3" key="2">
    <citation type="submission" date="2020-09" db="EMBL/GenBank/DDBJ databases">
        <authorList>
            <person name="Sun Q."/>
            <person name="Zhou Y."/>
        </authorList>
    </citation>
    <scope>NUCLEOTIDE SEQUENCE</scope>
    <source>
        <strain evidence="3">CGMCC 1.12785</strain>
    </source>
</reference>
<dbReference type="PANTHER" id="PTHR22602:SF0">
    <property type="entry name" value="TRANSFERASE CAF17, MITOCHONDRIAL-RELATED"/>
    <property type="match status" value="1"/>
</dbReference>
<sequence length="367" mass="39993">MEWPGYPTAVIGEAPRPQVPLHFGRPLPEQRLFAEGAPAVASHYGVIVLTGPDRLSWLHSLSTQDLTALPPGESTETLILSPHGHIEHWFHLVDDGEATWLSGPADPAPAIAFLESMRFMMRVEIADATAQWAVLLSTRELGPQWRPGTVWTDPWPGVSAGGASYTLPGAEHPGAGYRRYETLVPRELLAEVARTGLLDGQPVEFAGYDAAEALRIEAWRPSPEAEVDHRTLVGEIDALRTAVHLNKGCYRGQEAVARVHNLGQPPRRLVFLHLDGSGHTLPPAGTEITATVRGSRRAVGQVTSSAIHYELGPVALGLIKRSVAPDEELRLVLDDGEEIAAAQEEIVAHERERGVAAPPRNRDLFRR</sequence>
<dbReference type="InterPro" id="IPR027266">
    <property type="entry name" value="TrmE/GcvT-like"/>
</dbReference>
<evidence type="ECO:0000313" key="4">
    <source>
        <dbReference type="Proteomes" id="UP000616114"/>
    </source>
</evidence>
<keyword evidence="4" id="KW-1185">Reference proteome</keyword>
<evidence type="ECO:0000256" key="2">
    <source>
        <dbReference type="PIRSR" id="PIRSR006487-1"/>
    </source>
</evidence>
<dbReference type="RefSeq" id="WP_188550415.1">
    <property type="nucleotide sequence ID" value="NZ_BMFY01000006.1"/>
</dbReference>
<accession>A0A8J2TXQ8</accession>
<dbReference type="SUPFAM" id="SSF101790">
    <property type="entry name" value="Aminomethyltransferase beta-barrel domain"/>
    <property type="match status" value="1"/>
</dbReference>
<dbReference type="GO" id="GO:0016226">
    <property type="term" value="P:iron-sulfur cluster assembly"/>
    <property type="evidence" value="ECO:0007669"/>
    <property type="project" value="TreeGrafter"/>
</dbReference>
<dbReference type="Gene3D" id="3.30.1360.120">
    <property type="entry name" value="Probable tRNA modification gtpase trme, domain 1"/>
    <property type="match status" value="2"/>
</dbReference>
<keyword evidence="1" id="KW-0809">Transit peptide</keyword>
<organism evidence="3 4">
    <name type="scientific">Sediminivirga luteola</name>
    <dbReference type="NCBI Taxonomy" id="1774748"/>
    <lineage>
        <taxon>Bacteria</taxon>
        <taxon>Bacillati</taxon>
        <taxon>Actinomycetota</taxon>
        <taxon>Actinomycetes</taxon>
        <taxon>Micrococcales</taxon>
        <taxon>Brevibacteriaceae</taxon>
        <taxon>Sediminivirga</taxon>
    </lineage>
</organism>
<dbReference type="AlphaFoldDB" id="A0A8J2TXQ8"/>
<dbReference type="SUPFAM" id="SSF103025">
    <property type="entry name" value="Folate-binding domain"/>
    <property type="match status" value="1"/>
</dbReference>
<proteinExistence type="predicted"/>
<evidence type="ECO:0000256" key="1">
    <source>
        <dbReference type="ARBA" id="ARBA00022946"/>
    </source>
</evidence>
<dbReference type="InterPro" id="IPR045179">
    <property type="entry name" value="YgfZ/GcvT"/>
</dbReference>
<dbReference type="InterPro" id="IPR029043">
    <property type="entry name" value="GcvT/YgfZ_C"/>
</dbReference>
<evidence type="ECO:0000313" key="3">
    <source>
        <dbReference type="EMBL" id="GGA13901.1"/>
    </source>
</evidence>
<dbReference type="PIRSF" id="PIRSF006487">
    <property type="entry name" value="GcvT"/>
    <property type="match status" value="1"/>
</dbReference>
<gene>
    <name evidence="3" type="ORF">GCM10011333_16020</name>
</gene>
<feature type="binding site" evidence="2">
    <location>
        <position position="181"/>
    </location>
    <ligand>
        <name>substrate</name>
    </ligand>
</feature>
<protein>
    <submittedName>
        <fullName evidence="3">Folate-binding protein</fullName>
    </submittedName>
</protein>
<reference evidence="3" key="1">
    <citation type="journal article" date="2014" name="Int. J. Syst. Evol. Microbiol.">
        <title>Complete genome sequence of Corynebacterium casei LMG S-19264T (=DSM 44701T), isolated from a smear-ripened cheese.</title>
        <authorList>
            <consortium name="US DOE Joint Genome Institute (JGI-PGF)"/>
            <person name="Walter F."/>
            <person name="Albersmeier A."/>
            <person name="Kalinowski J."/>
            <person name="Ruckert C."/>
        </authorList>
    </citation>
    <scope>NUCLEOTIDE SEQUENCE</scope>
    <source>
        <strain evidence="3">CGMCC 1.12785</strain>
    </source>
</reference>
<comment type="caution">
    <text evidence="3">The sequence shown here is derived from an EMBL/GenBank/DDBJ whole genome shotgun (WGS) entry which is preliminary data.</text>
</comment>
<dbReference type="NCBIfam" id="TIGR03317">
    <property type="entry name" value="ygfZ_signature"/>
    <property type="match status" value="1"/>
</dbReference>
<name>A0A8J2TXQ8_9MICO</name>
<dbReference type="Proteomes" id="UP000616114">
    <property type="component" value="Unassembled WGS sequence"/>
</dbReference>
<dbReference type="InterPro" id="IPR017703">
    <property type="entry name" value="YgfZ/GCV_T_CS"/>
</dbReference>